<reference evidence="1 2" key="1">
    <citation type="submission" date="2015-08" db="EMBL/GenBank/DDBJ databases">
        <title>Next Generation Sequencing and Analysis of the Genome of Puccinia sorghi L Schw, the Causal Agent of Maize Common Rust.</title>
        <authorList>
            <person name="Rochi L."/>
            <person name="Burguener G."/>
            <person name="Darino M."/>
            <person name="Turjanski A."/>
            <person name="Kreff E."/>
            <person name="Dieguez M.J."/>
            <person name="Sacco F."/>
        </authorList>
    </citation>
    <scope>NUCLEOTIDE SEQUENCE [LARGE SCALE GENOMIC DNA]</scope>
    <source>
        <strain evidence="1 2">RO10H11247</strain>
    </source>
</reference>
<keyword evidence="2" id="KW-1185">Reference proteome</keyword>
<sequence length="103" mass="11437">MFAHPKPTALLLTRRTICLRSILLSPRIPSARPATRFLSTRSDPPICKFINAASFIGKPVRFHTIIPRITTKSHKIWPMGRGTKEGMVGKSFGLVPSRGLSEI</sequence>
<dbReference type="AlphaFoldDB" id="A0A0L6UJ24"/>
<evidence type="ECO:0000313" key="1">
    <source>
        <dbReference type="EMBL" id="KNZ48541.1"/>
    </source>
</evidence>
<dbReference type="EMBL" id="LAVV01010828">
    <property type="protein sequence ID" value="KNZ48541.1"/>
    <property type="molecule type" value="Genomic_DNA"/>
</dbReference>
<organism evidence="1 2">
    <name type="scientific">Puccinia sorghi</name>
    <dbReference type="NCBI Taxonomy" id="27349"/>
    <lineage>
        <taxon>Eukaryota</taxon>
        <taxon>Fungi</taxon>
        <taxon>Dikarya</taxon>
        <taxon>Basidiomycota</taxon>
        <taxon>Pucciniomycotina</taxon>
        <taxon>Pucciniomycetes</taxon>
        <taxon>Pucciniales</taxon>
        <taxon>Pucciniaceae</taxon>
        <taxon>Puccinia</taxon>
    </lineage>
</organism>
<name>A0A0L6UJ24_9BASI</name>
<comment type="caution">
    <text evidence="1">The sequence shown here is derived from an EMBL/GenBank/DDBJ whole genome shotgun (WGS) entry which is preliminary data.</text>
</comment>
<dbReference type="VEuPathDB" id="FungiDB:VP01_5599g1"/>
<evidence type="ECO:0000313" key="2">
    <source>
        <dbReference type="Proteomes" id="UP000037035"/>
    </source>
</evidence>
<proteinExistence type="predicted"/>
<accession>A0A0L6UJ24</accession>
<protein>
    <submittedName>
        <fullName evidence="1">Uncharacterized protein</fullName>
    </submittedName>
</protein>
<dbReference type="Proteomes" id="UP000037035">
    <property type="component" value="Unassembled WGS sequence"/>
</dbReference>
<gene>
    <name evidence="1" type="ORF">VP01_5599g1</name>
</gene>